<accession>E0S855</accession>
<dbReference type="OrthoDB" id="2526683at2759"/>
<evidence type="ECO:0000256" key="1">
    <source>
        <dbReference type="ARBA" id="ARBA00006888"/>
    </source>
</evidence>
<keyword evidence="3" id="KW-1185">Reference proteome</keyword>
<dbReference type="Proteomes" id="UP000002313">
    <property type="component" value="Chromosome VII"/>
</dbReference>
<dbReference type="RefSeq" id="XP_003073250.2">
    <property type="nucleotide sequence ID" value="XM_003073204.2"/>
</dbReference>
<gene>
    <name evidence="2" type="ORF">Eint_071270</name>
</gene>
<dbReference type="AlphaFoldDB" id="E0S855"/>
<dbReference type="KEGG" id="ein:Eint_071270"/>
<dbReference type="Pfam" id="PF14976">
    <property type="entry name" value="YPEH2ZP"/>
    <property type="match status" value="1"/>
</dbReference>
<dbReference type="VEuPathDB" id="MicrosporidiaDB:Eint_071270"/>
<dbReference type="InterPro" id="IPR026768">
    <property type="entry name" value="YPEH2ZP"/>
</dbReference>
<organism evidence="2 3">
    <name type="scientific">Encephalitozoon intestinalis (strain ATCC 50506)</name>
    <name type="common">Microsporidian parasite</name>
    <name type="synonym">Septata intestinalis</name>
    <dbReference type="NCBI Taxonomy" id="876142"/>
    <lineage>
        <taxon>Eukaryota</taxon>
        <taxon>Fungi</taxon>
        <taxon>Fungi incertae sedis</taxon>
        <taxon>Microsporidia</taxon>
        <taxon>Unikaryonidae</taxon>
        <taxon>Encephalitozoon</taxon>
    </lineage>
</organism>
<reference evidence="2 3" key="2">
    <citation type="journal article" date="2012" name="Proc. Natl. Acad. Sci. U.S.A.">
        <title>Gain and loss of multiple functionally related, horizontally transferred genes in the reduced genomes of two microsporidian parasites.</title>
        <authorList>
            <person name="Pombert J.-F."/>
            <person name="Selman M."/>
            <person name="Burki F."/>
            <person name="Bardell F.T."/>
            <person name="Farinelli L."/>
            <person name="Solter L.F."/>
            <person name="Whitman D.W."/>
            <person name="Weiss L.M."/>
            <person name="Corradi N."/>
            <person name="Keeling P.J."/>
        </authorList>
    </citation>
    <scope>NUCLEOTIDE SEQUENCE [LARGE SCALE GENOMIC DNA]</scope>
    <source>
        <strain evidence="2 3">ATCC 50506</strain>
    </source>
</reference>
<dbReference type="HOGENOM" id="CLU_127817_0_0_1"/>
<name>E0S855_ENCIT</name>
<dbReference type="EMBL" id="CP001948">
    <property type="protein sequence ID" value="ADM11890.2"/>
    <property type="molecule type" value="Genomic_DNA"/>
</dbReference>
<protein>
    <submittedName>
        <fullName evidence="2">Uncharacterized protein</fullName>
    </submittedName>
</protein>
<proteinExistence type="inferred from homology"/>
<evidence type="ECO:0000313" key="3">
    <source>
        <dbReference type="Proteomes" id="UP000002313"/>
    </source>
</evidence>
<dbReference type="PANTHER" id="PTHR31841">
    <property type="entry name" value="PROTEIN FAM72A-RELATED"/>
    <property type="match status" value="1"/>
</dbReference>
<evidence type="ECO:0000313" key="2">
    <source>
        <dbReference type="EMBL" id="ADM11890.2"/>
    </source>
</evidence>
<dbReference type="PANTHER" id="PTHR31841:SF1">
    <property type="entry name" value="PROTEIN FAM72A-RELATED"/>
    <property type="match status" value="1"/>
</dbReference>
<dbReference type="GO" id="GO:0005829">
    <property type="term" value="C:cytosol"/>
    <property type="evidence" value="ECO:0007669"/>
    <property type="project" value="TreeGrafter"/>
</dbReference>
<reference evidence="2 3" key="1">
    <citation type="journal article" date="2010" name="Nat. Commun.">
        <title>The complete sequence of the smallest known nuclear genome from the microsporidian Encephalitozoon intestinalis.</title>
        <authorList>
            <person name="Corradi N."/>
            <person name="Pombert J.-F."/>
            <person name="Farinelli L."/>
            <person name="Didier E.S."/>
            <person name="Keeling P.J."/>
        </authorList>
    </citation>
    <scope>NUCLEOTIDE SEQUENCE [LARGE SCALE GENOMIC DNA]</scope>
    <source>
        <strain evidence="2 3">ATCC 50506</strain>
    </source>
</reference>
<comment type="similarity">
    <text evidence="1">Belongs to the FAM72 family.</text>
</comment>
<dbReference type="GeneID" id="9698069"/>
<sequence length="135" mass="15166">MVAWKDGRGDCIIRCFGCGNVVCRRARRAMLLSNVKIEVYSANVPTECVKCVRDGYLAYSCQCIVVDAECRCCRMILGYHILHPCKLCEEIGGIRHAWIFDTSSVISSIRRERSEACLNVSAAWNGEGDNEVKIR</sequence>